<dbReference type="CDD" id="cd00829">
    <property type="entry name" value="SCP-x_thiolase"/>
    <property type="match status" value="1"/>
</dbReference>
<dbReference type="InterPro" id="IPR020616">
    <property type="entry name" value="Thiolase_N"/>
</dbReference>
<feature type="domain" description="Thiolase C-terminal" evidence="2">
    <location>
        <begin position="283"/>
        <end position="397"/>
    </location>
</feature>
<dbReference type="Gene3D" id="3.40.47.10">
    <property type="match status" value="1"/>
</dbReference>
<dbReference type="InterPro" id="IPR016039">
    <property type="entry name" value="Thiolase-like"/>
</dbReference>
<dbReference type="EMBL" id="JAELYA010000001">
    <property type="protein sequence ID" value="MBO3274320.1"/>
    <property type="molecule type" value="Genomic_DNA"/>
</dbReference>
<gene>
    <name evidence="3" type="ORF">JFY56_03705</name>
</gene>
<evidence type="ECO:0000259" key="1">
    <source>
        <dbReference type="Pfam" id="PF00108"/>
    </source>
</evidence>
<protein>
    <submittedName>
        <fullName evidence="3">Thiolase family protein</fullName>
    </submittedName>
</protein>
<dbReference type="Pfam" id="PF00108">
    <property type="entry name" value="Thiolase_N"/>
    <property type="match status" value="1"/>
</dbReference>
<dbReference type="InterPro" id="IPR055140">
    <property type="entry name" value="Thiolase_C_2"/>
</dbReference>
<dbReference type="PANTHER" id="PTHR42870">
    <property type="entry name" value="ACETYL-COA C-ACETYLTRANSFERASE"/>
    <property type="match status" value="1"/>
</dbReference>
<dbReference type="PANTHER" id="PTHR42870:SF1">
    <property type="entry name" value="NON-SPECIFIC LIPID-TRANSFER PROTEIN-LIKE 2"/>
    <property type="match status" value="1"/>
</dbReference>
<dbReference type="Proteomes" id="UP000669060">
    <property type="component" value="Unassembled WGS sequence"/>
</dbReference>
<keyword evidence="4" id="KW-1185">Reference proteome</keyword>
<sequence length="414" mass="43019">MRMNAFIAGVGMVPFGKHLDKTLKSLAGQAIQLALNDAGLDKAHLQAAWMGNAAAGVVTGQEMIRGEVVLRGMGIGRIPVVNVENACASSSTAFQQACAMVSAGYYDIVLVCGYEKLFHEDKARSLGAFSSAVDVEDPDGAVNVVKKLAEAAGEPFDAEGAGSTRSVFMDIYAMMAKKHMKQYGSTARHFAMVAAKNSRHGALNSRAQFREEMSVEQVLAARSIIDPLTLPMCSPIGDGAAAVVLVSERKARQLGLRNPVRVAASALVSGWDFERADDSVGALAANQAYEAAGLGPQDLSCVELHDASAPSELMAYEYLGLCPRGAGAELLESGATSLGGRIPVNTSGGLLRKGHPVGASGCAQIVELTEQLQGRAGARQVDGARVGLAHNGGGAIGLDAAATVVSLLVREELK</sequence>
<dbReference type="SUPFAM" id="SSF53901">
    <property type="entry name" value="Thiolase-like"/>
    <property type="match status" value="2"/>
</dbReference>
<evidence type="ECO:0000313" key="3">
    <source>
        <dbReference type="EMBL" id="MBO3274320.1"/>
    </source>
</evidence>
<dbReference type="Pfam" id="PF22691">
    <property type="entry name" value="Thiolase_C_1"/>
    <property type="match status" value="1"/>
</dbReference>
<evidence type="ECO:0000313" key="4">
    <source>
        <dbReference type="Proteomes" id="UP000669060"/>
    </source>
</evidence>
<organism evidence="3 4">
    <name type="scientific">Pseudomonas schmalbachii</name>
    <dbReference type="NCBI Taxonomy" id="2816993"/>
    <lineage>
        <taxon>Bacteria</taxon>
        <taxon>Pseudomonadati</taxon>
        <taxon>Pseudomonadota</taxon>
        <taxon>Gammaproteobacteria</taxon>
        <taxon>Pseudomonadales</taxon>
        <taxon>Pseudomonadaceae</taxon>
        <taxon>Pseudomonas</taxon>
    </lineage>
</organism>
<dbReference type="InterPro" id="IPR002155">
    <property type="entry name" value="Thiolase"/>
</dbReference>
<dbReference type="PIRSF" id="PIRSF000429">
    <property type="entry name" value="Ac-CoA_Ac_transf"/>
    <property type="match status" value="1"/>
</dbReference>
<accession>A0ABS3TNQ9</accession>
<proteinExistence type="predicted"/>
<comment type="caution">
    <text evidence="3">The sequence shown here is derived from an EMBL/GenBank/DDBJ whole genome shotgun (WGS) entry which is preliminary data.</text>
</comment>
<name>A0ABS3TNQ9_9PSED</name>
<evidence type="ECO:0000259" key="2">
    <source>
        <dbReference type="Pfam" id="PF22691"/>
    </source>
</evidence>
<reference evidence="3 4" key="1">
    <citation type="submission" date="2020-12" db="EMBL/GenBank/DDBJ databases">
        <title>Pseudomonas schmalbachii sp. nov. isolated from millipede gut.</title>
        <authorList>
            <person name="Shelomi M."/>
        </authorList>
    </citation>
    <scope>NUCLEOTIDE SEQUENCE [LARGE SCALE GENOMIC DNA]</scope>
    <source>
        <strain evidence="3 4">Milli4</strain>
    </source>
</reference>
<feature type="domain" description="Thiolase N-terminal" evidence="1">
    <location>
        <begin position="7"/>
        <end position="248"/>
    </location>
</feature>